<proteinExistence type="predicted"/>
<evidence type="ECO:0000313" key="2">
    <source>
        <dbReference type="Proteomes" id="UP000018227"/>
    </source>
</evidence>
<organism evidence="1 2">
    <name type="scientific">Catonella morbi ATCC 51271</name>
    <dbReference type="NCBI Taxonomy" id="592026"/>
    <lineage>
        <taxon>Bacteria</taxon>
        <taxon>Bacillati</taxon>
        <taxon>Bacillota</taxon>
        <taxon>Clostridia</taxon>
        <taxon>Lachnospirales</taxon>
        <taxon>Lachnospiraceae</taxon>
        <taxon>Catonella</taxon>
    </lineage>
</organism>
<sequence>MHFKALKSALIESSKAPKRHISDALVQRIIEELKSNPAISQKEISEIGGKRYGHWQIMK</sequence>
<dbReference type="AlphaFoldDB" id="V2Y427"/>
<reference evidence="1 2" key="1">
    <citation type="submission" date="2013-06" db="EMBL/GenBank/DDBJ databases">
        <authorList>
            <person name="Weinstock G."/>
            <person name="Sodergren E."/>
            <person name="Clifton S."/>
            <person name="Fulton L."/>
            <person name="Fulton B."/>
            <person name="Courtney L."/>
            <person name="Fronick C."/>
            <person name="Harrison M."/>
            <person name="Strong C."/>
            <person name="Farmer C."/>
            <person name="Delahaunty K."/>
            <person name="Markovic C."/>
            <person name="Hall O."/>
            <person name="Minx P."/>
            <person name="Tomlinson C."/>
            <person name="Mitreva M."/>
            <person name="Nelson J."/>
            <person name="Hou S."/>
            <person name="Wollam A."/>
            <person name="Pepin K.H."/>
            <person name="Johnson M."/>
            <person name="Bhonagiri V."/>
            <person name="Nash W.E."/>
            <person name="Warren W."/>
            <person name="Chinwalla A."/>
            <person name="Mardis E.R."/>
            <person name="Wilson R.K."/>
        </authorList>
    </citation>
    <scope>NUCLEOTIDE SEQUENCE [LARGE SCALE GENOMIC DNA]</scope>
    <source>
        <strain evidence="1 2">ATCC 51271</strain>
    </source>
</reference>
<name>V2Y427_9FIRM</name>
<keyword evidence="2" id="KW-1185">Reference proteome</keyword>
<comment type="caution">
    <text evidence="1">The sequence shown here is derived from an EMBL/GenBank/DDBJ whole genome shotgun (WGS) entry which is preliminary data.</text>
</comment>
<protein>
    <submittedName>
        <fullName evidence="1">Uncharacterized protein</fullName>
    </submittedName>
</protein>
<evidence type="ECO:0000313" key="1">
    <source>
        <dbReference type="EMBL" id="ESL02456.1"/>
    </source>
</evidence>
<dbReference type="Proteomes" id="UP000018227">
    <property type="component" value="Unassembled WGS sequence"/>
</dbReference>
<gene>
    <name evidence="1" type="ORF">GCWU0000282_002592</name>
</gene>
<accession>V2Y427</accession>
<dbReference type="EMBL" id="ACIL03000016">
    <property type="protein sequence ID" value="ESL02456.1"/>
    <property type="molecule type" value="Genomic_DNA"/>
</dbReference>
<dbReference type="HOGENOM" id="CLU_2951816_0_0_9"/>